<protein>
    <submittedName>
        <fullName evidence="2">ParA</fullName>
    </submittedName>
</protein>
<feature type="domain" description="AAA" evidence="1">
    <location>
        <begin position="1"/>
        <end position="182"/>
    </location>
</feature>
<proteinExistence type="predicted"/>
<dbReference type="CDD" id="cd02042">
    <property type="entry name" value="ParAB_family"/>
    <property type="match status" value="1"/>
</dbReference>
<organism evidence="2">
    <name type="scientific">Myoviridae sp. ctu6J18</name>
    <dbReference type="NCBI Taxonomy" id="2827714"/>
    <lineage>
        <taxon>Viruses</taxon>
        <taxon>Duplodnaviria</taxon>
        <taxon>Heunggongvirae</taxon>
        <taxon>Uroviricota</taxon>
        <taxon>Caudoviricetes</taxon>
    </lineage>
</organism>
<dbReference type="SUPFAM" id="SSF52540">
    <property type="entry name" value="P-loop containing nucleoside triphosphate hydrolases"/>
    <property type="match status" value="1"/>
</dbReference>
<sequence length="257" mass="28637">MKIIAVMNQKGGIGKTMTAAAIAYIMGEEKEKKVLICDADQQGNISLLYDRFDPEGQGMPELLENHQAAGGAYSTTDLIQTTPYGNIDIIPANGYLMRTNMTLLQEEGEDQILRFAAAMNEVRTIYDYCIVDCGLIMDMTVTNVMIAADLVIVPVKIGGFEIEAAANMDSQLTSFRRINPDIRMKVLMTMRQKNQTTLQVEEWLKTQSGHDCFATAIRRSIIAEKSTVAQVPLPKFSKNCIVTQDYRAATYELMKEV</sequence>
<reference evidence="2" key="1">
    <citation type="journal article" date="2021" name="Proc. Natl. Acad. Sci. U.S.A.">
        <title>A Catalog of Tens of Thousands of Viruses from Human Metagenomes Reveals Hidden Associations with Chronic Diseases.</title>
        <authorList>
            <person name="Tisza M.J."/>
            <person name="Buck C.B."/>
        </authorList>
    </citation>
    <scope>NUCLEOTIDE SEQUENCE</scope>
    <source>
        <strain evidence="2">Ctu6J18</strain>
    </source>
</reference>
<dbReference type="InterPro" id="IPR027417">
    <property type="entry name" value="P-loop_NTPase"/>
</dbReference>
<dbReference type="EMBL" id="BK032862">
    <property type="protein sequence ID" value="DAF64491.1"/>
    <property type="molecule type" value="Genomic_DNA"/>
</dbReference>
<dbReference type="Gene3D" id="3.40.50.300">
    <property type="entry name" value="P-loop containing nucleotide triphosphate hydrolases"/>
    <property type="match status" value="1"/>
</dbReference>
<dbReference type="PANTHER" id="PTHR13696:SF52">
    <property type="entry name" value="PARA FAMILY PROTEIN CT_582"/>
    <property type="match status" value="1"/>
</dbReference>
<accession>A0A8S5TMY1</accession>
<dbReference type="PANTHER" id="PTHR13696">
    <property type="entry name" value="P-LOOP CONTAINING NUCLEOSIDE TRIPHOSPHATE HYDROLASE"/>
    <property type="match status" value="1"/>
</dbReference>
<evidence type="ECO:0000313" key="2">
    <source>
        <dbReference type="EMBL" id="DAF64491.1"/>
    </source>
</evidence>
<dbReference type="InterPro" id="IPR050678">
    <property type="entry name" value="DNA_Partitioning_ATPase"/>
</dbReference>
<dbReference type="Pfam" id="PF13614">
    <property type="entry name" value="AAA_31"/>
    <property type="match status" value="1"/>
</dbReference>
<evidence type="ECO:0000259" key="1">
    <source>
        <dbReference type="Pfam" id="PF13614"/>
    </source>
</evidence>
<dbReference type="InterPro" id="IPR025669">
    <property type="entry name" value="AAA_dom"/>
</dbReference>
<name>A0A8S5TMY1_9CAUD</name>